<protein>
    <submittedName>
        <fullName evidence="5">Fatty acyl-AMP ligase</fullName>
    </submittedName>
</protein>
<dbReference type="GO" id="GO:0016746">
    <property type="term" value="F:acyltransferase activity"/>
    <property type="evidence" value="ECO:0007669"/>
    <property type="project" value="InterPro"/>
</dbReference>
<comment type="similarity">
    <text evidence="1">Belongs to the ATP-dependent AMP-binding enzyme family.</text>
</comment>
<dbReference type="InterPro" id="IPR000873">
    <property type="entry name" value="AMP-dep_synth/lig_dom"/>
</dbReference>
<dbReference type="InterPro" id="IPR045851">
    <property type="entry name" value="AMP-bd_C_sf"/>
</dbReference>
<sequence length="954" mass="102979">MESDHEIRQAVRPDVDAARLLTLIDALSTELYGTRDTPRRASLDARFDSDLGFDSLTRAELFDRIEQAFGVRLPVDVFASATTPRDLLDALNSNRTPAAYKTDHPSAALAEPEWPIPADCRTLVDALYWHVEQHPDRTHIVLLADGERETTISYARLYRDASALAGRLSAKGIGPYDTVALMLPTGPDYFSAFIAILLCGAVPVPIYPPLRPDQLAEHVARHTAIFANAQVKALVSFNEAAPAARLLKARVATLQHVLVPGQLASATLPVPVPAAKAGDLALLQYTSGSTGEPKGVELTHANLLANIRAMGTRMDVRSTDVVVSWLPLYHDMGLIGAWLAPMFFGVPVVVMPPLVFLARPELWLRALARYRGTISAAPNFAYERCARHLAVDSLADLDLSAWRLACCGAEPVNPYTMRAFAARFAPLGFDAHALTPVYGLAENTLGVTFPPPGRGMLVDRVSRTALAETGRADLTSDDDDALEVPSCGQPLAGTAMRIVDEGGRALPERSTGRIEFRGDSATRGYFRNPANTAGMFDGTWLDSGDLGYLSEGELYVTGRVKDLIIRGGRHYFPYELEAAIARLPDVVPAGVAVCGASDTTSGTERLVILVESFATNEAAAARLRSRVNDATTALWGAPAEEVGILAPNAILKTPSGKIRHEATLNQYLQRGGCAARTPAAATQFVELAMCSVVPVARRTLRRAAGIAWGVYCWMLVALFAPAVCASVAWRGDWESNWRRAALACRLFLRLAGIHTTLRGVPDALGEGVGIVVANHASYIDVVVLFAQLPRPVRFVAKRELASTPFIGRMLRALGTCFVERRDYRRSLEDEAVLVAHASGDTLLFFPEGTFTRTAGLAPFRLGAFRAACVNGRPVVPVALKGTRAVLCDGEWLPHRHMVDVTIGGPLQPDGVDFRAMACLRDRARDVILASCGEADLGNAGRRWTTFASSGSDGR</sequence>
<accession>A0AAX2RYF8</accession>
<evidence type="ECO:0000256" key="1">
    <source>
        <dbReference type="ARBA" id="ARBA00006432"/>
    </source>
</evidence>
<dbReference type="FunFam" id="3.40.50.12780:FF:000013">
    <property type="entry name" value="Long-chain-fatty-acid--AMP ligase FadD32"/>
    <property type="match status" value="1"/>
</dbReference>
<feature type="transmembrane region" description="Helical" evidence="3">
    <location>
        <begin position="706"/>
        <end position="729"/>
    </location>
</feature>
<dbReference type="SUPFAM" id="SSF56801">
    <property type="entry name" value="Acetyl-CoA synthetase-like"/>
    <property type="match status" value="1"/>
</dbReference>
<dbReference type="RefSeq" id="WP_119336549.1">
    <property type="nucleotide sequence ID" value="NZ_CP095496.1"/>
</dbReference>
<dbReference type="GO" id="GO:0070566">
    <property type="term" value="F:adenylyltransferase activity"/>
    <property type="evidence" value="ECO:0007669"/>
    <property type="project" value="TreeGrafter"/>
</dbReference>
<dbReference type="PROSITE" id="PS00455">
    <property type="entry name" value="AMP_BINDING"/>
    <property type="match status" value="1"/>
</dbReference>
<dbReference type="GO" id="GO:0016874">
    <property type="term" value="F:ligase activity"/>
    <property type="evidence" value="ECO:0007669"/>
    <property type="project" value="UniProtKB-KW"/>
</dbReference>
<evidence type="ECO:0000313" key="5">
    <source>
        <dbReference type="EMBL" id="TEU54036.1"/>
    </source>
</evidence>
<keyword evidence="2 5" id="KW-0436">Ligase</keyword>
<dbReference type="SUPFAM" id="SSF69593">
    <property type="entry name" value="Glycerol-3-phosphate (1)-acyltransferase"/>
    <property type="match status" value="1"/>
</dbReference>
<evidence type="ECO:0000259" key="4">
    <source>
        <dbReference type="PROSITE" id="PS50075"/>
    </source>
</evidence>
<gene>
    <name evidence="5" type="ORF">E3D37_02890</name>
</gene>
<keyword evidence="3" id="KW-1133">Transmembrane helix</keyword>
<dbReference type="SUPFAM" id="SSF47336">
    <property type="entry name" value="ACP-like"/>
    <property type="match status" value="1"/>
</dbReference>
<dbReference type="Gene3D" id="3.30.300.30">
    <property type="match status" value="1"/>
</dbReference>
<keyword evidence="3" id="KW-0812">Transmembrane</keyword>
<dbReference type="Pfam" id="PF00501">
    <property type="entry name" value="AMP-binding"/>
    <property type="match status" value="1"/>
</dbReference>
<dbReference type="CDD" id="cd05931">
    <property type="entry name" value="FAAL"/>
    <property type="match status" value="1"/>
</dbReference>
<dbReference type="AlphaFoldDB" id="A0AAX2RYF8"/>
<dbReference type="PROSITE" id="PS50075">
    <property type="entry name" value="CARRIER"/>
    <property type="match status" value="1"/>
</dbReference>
<dbReference type="InterPro" id="IPR020845">
    <property type="entry name" value="AMP-binding_CS"/>
</dbReference>
<feature type="domain" description="Carrier" evidence="4">
    <location>
        <begin position="18"/>
        <end position="95"/>
    </location>
</feature>
<dbReference type="InterPro" id="IPR009081">
    <property type="entry name" value="PP-bd_ACP"/>
</dbReference>
<name>A0AAX2RYF8_BURCE</name>
<evidence type="ECO:0000256" key="2">
    <source>
        <dbReference type="ARBA" id="ARBA00022598"/>
    </source>
</evidence>
<dbReference type="CDD" id="cd07989">
    <property type="entry name" value="LPLAT_AGPAT-like"/>
    <property type="match status" value="1"/>
</dbReference>
<dbReference type="SMART" id="SM00563">
    <property type="entry name" value="PlsC"/>
    <property type="match status" value="1"/>
</dbReference>
<keyword evidence="3" id="KW-0472">Membrane</keyword>
<evidence type="ECO:0000313" key="6">
    <source>
        <dbReference type="Proteomes" id="UP000298234"/>
    </source>
</evidence>
<dbReference type="Proteomes" id="UP000298234">
    <property type="component" value="Unassembled WGS sequence"/>
</dbReference>
<dbReference type="PANTHER" id="PTHR22754:SF32">
    <property type="entry name" value="DISCO-INTERACTING PROTEIN 2"/>
    <property type="match status" value="1"/>
</dbReference>
<dbReference type="Gene3D" id="3.40.50.12780">
    <property type="entry name" value="N-terminal domain of ligase-like"/>
    <property type="match status" value="1"/>
</dbReference>
<dbReference type="Pfam" id="PF01553">
    <property type="entry name" value="Acyltransferase"/>
    <property type="match status" value="1"/>
</dbReference>
<dbReference type="Gene3D" id="1.10.1200.10">
    <property type="entry name" value="ACP-like"/>
    <property type="match status" value="1"/>
</dbReference>
<dbReference type="GO" id="GO:0006633">
    <property type="term" value="P:fatty acid biosynthetic process"/>
    <property type="evidence" value="ECO:0007669"/>
    <property type="project" value="TreeGrafter"/>
</dbReference>
<dbReference type="InterPro" id="IPR042099">
    <property type="entry name" value="ANL_N_sf"/>
</dbReference>
<organism evidence="5 6">
    <name type="scientific">Burkholderia cepacia</name>
    <name type="common">Pseudomonas cepacia</name>
    <dbReference type="NCBI Taxonomy" id="292"/>
    <lineage>
        <taxon>Bacteria</taxon>
        <taxon>Pseudomonadati</taxon>
        <taxon>Pseudomonadota</taxon>
        <taxon>Betaproteobacteria</taxon>
        <taxon>Burkholderiales</taxon>
        <taxon>Burkholderiaceae</taxon>
        <taxon>Burkholderia</taxon>
        <taxon>Burkholderia cepacia complex</taxon>
    </lineage>
</organism>
<evidence type="ECO:0000256" key="3">
    <source>
        <dbReference type="SAM" id="Phobius"/>
    </source>
</evidence>
<dbReference type="InterPro" id="IPR002123">
    <property type="entry name" value="Plipid/glycerol_acylTrfase"/>
</dbReference>
<dbReference type="InterPro" id="IPR040097">
    <property type="entry name" value="FAAL/FAAC"/>
</dbReference>
<feature type="transmembrane region" description="Helical" evidence="3">
    <location>
        <begin position="335"/>
        <end position="357"/>
    </location>
</feature>
<dbReference type="GO" id="GO:0005886">
    <property type="term" value="C:plasma membrane"/>
    <property type="evidence" value="ECO:0007669"/>
    <property type="project" value="TreeGrafter"/>
</dbReference>
<dbReference type="PANTHER" id="PTHR22754">
    <property type="entry name" value="DISCO-INTERACTING PROTEIN 2 DIP2 -RELATED"/>
    <property type="match status" value="1"/>
</dbReference>
<comment type="caution">
    <text evidence="5">The sequence shown here is derived from an EMBL/GenBank/DDBJ whole genome shotgun (WGS) entry which is preliminary data.</text>
</comment>
<dbReference type="InterPro" id="IPR036736">
    <property type="entry name" value="ACP-like_sf"/>
</dbReference>
<proteinExistence type="inferred from homology"/>
<dbReference type="GO" id="GO:0071766">
    <property type="term" value="P:Actinobacterium-type cell wall biogenesis"/>
    <property type="evidence" value="ECO:0007669"/>
    <property type="project" value="UniProtKB-ARBA"/>
</dbReference>
<dbReference type="Pfam" id="PF00550">
    <property type="entry name" value="PP-binding"/>
    <property type="match status" value="1"/>
</dbReference>
<dbReference type="EMBL" id="SNSQ01000002">
    <property type="protein sequence ID" value="TEU54036.1"/>
    <property type="molecule type" value="Genomic_DNA"/>
</dbReference>
<reference evidence="5 6" key="1">
    <citation type="submission" date="2019-03" db="EMBL/GenBank/DDBJ databases">
        <title>Burkholderia cepacia outbreak.</title>
        <authorList>
            <person name="Farzana R."/>
            <person name="Walsh T.R."/>
        </authorList>
    </citation>
    <scope>NUCLEOTIDE SEQUENCE [LARGE SCALE GENOMIC DNA]</scope>
    <source>
        <strain evidence="6">d13</strain>
    </source>
</reference>